<keyword evidence="1" id="KW-1133">Transmembrane helix</keyword>
<dbReference type="EMBL" id="JACIJO010000001">
    <property type="protein sequence ID" value="MBB6325808.1"/>
    <property type="molecule type" value="Genomic_DNA"/>
</dbReference>
<feature type="transmembrane region" description="Helical" evidence="1">
    <location>
        <begin position="103"/>
        <end position="126"/>
    </location>
</feature>
<organism evidence="4 5">
    <name type="scientific">Algoriphagus iocasae</name>
    <dbReference type="NCBI Taxonomy" id="1836499"/>
    <lineage>
        <taxon>Bacteria</taxon>
        <taxon>Pseudomonadati</taxon>
        <taxon>Bacteroidota</taxon>
        <taxon>Cytophagia</taxon>
        <taxon>Cytophagales</taxon>
        <taxon>Cyclobacteriaceae</taxon>
        <taxon>Algoriphagus</taxon>
    </lineage>
</organism>
<dbReference type="InterPro" id="IPR032508">
    <property type="entry name" value="FecR_C"/>
</dbReference>
<evidence type="ECO:0000313" key="4">
    <source>
        <dbReference type="EMBL" id="MBB6325808.1"/>
    </source>
</evidence>
<feature type="domain" description="FecR protein" evidence="2">
    <location>
        <begin position="152"/>
        <end position="237"/>
    </location>
</feature>
<dbReference type="Gene3D" id="3.55.50.30">
    <property type="match status" value="1"/>
</dbReference>
<dbReference type="Proteomes" id="UP000588604">
    <property type="component" value="Unassembled WGS sequence"/>
</dbReference>
<dbReference type="Pfam" id="PF16344">
    <property type="entry name" value="FecR_C"/>
    <property type="match status" value="1"/>
</dbReference>
<keyword evidence="1" id="KW-0812">Transmembrane</keyword>
<keyword evidence="5" id="KW-1185">Reference proteome</keyword>
<proteinExistence type="predicted"/>
<evidence type="ECO:0000259" key="2">
    <source>
        <dbReference type="Pfam" id="PF04773"/>
    </source>
</evidence>
<name>A0A841MT59_9BACT</name>
<feature type="domain" description="Protein FecR C-terminal" evidence="3">
    <location>
        <begin position="280"/>
        <end position="347"/>
    </location>
</feature>
<keyword evidence="1" id="KW-0472">Membrane</keyword>
<sequence length="349" mass="40706">MEFERNHMKYEDYKLEHFLCDEFFVKWVKNPDENTKHFWEKWLVANPQKREIVFEAAQFIKSITYQERPELSNEAYLELFENIIRFEEGELSAKKKTTREGSWFSFFSLRKIAAVLLCCFCTWVIWDIFKSYDKELKTETHLITKSNPKGIKSSIGLSDGTIIHLNSDSELIYPSEFSDSLRLVTLKGEAFFEVSKESRPFKVQMDQAVVEVLGTEFNVNQSSNNQFAVALISGKVKVNDNLGNQVVLDPSEMLVMEKDGNFYKSTFDSLEIVGWKDKNLIFNEDDFSEVKSKLENWYGIEISIKGQVSKKWAYTGQYHDEILTNVLEGIKQTSRIQYKINGKRVEITL</sequence>
<reference evidence="4 5" key="1">
    <citation type="submission" date="2020-08" db="EMBL/GenBank/DDBJ databases">
        <title>Genomic Encyclopedia of Type Strains, Phase IV (KMG-IV): sequencing the most valuable type-strain genomes for metagenomic binning, comparative biology and taxonomic classification.</title>
        <authorList>
            <person name="Goeker M."/>
        </authorList>
    </citation>
    <scope>NUCLEOTIDE SEQUENCE [LARGE SCALE GENOMIC DNA]</scope>
    <source>
        <strain evidence="4 5">DSM 102044</strain>
    </source>
</reference>
<protein>
    <submittedName>
        <fullName evidence="4">Ferric-dicitrate binding protein FerR (Iron transport regulator)</fullName>
    </submittedName>
</protein>
<evidence type="ECO:0000256" key="1">
    <source>
        <dbReference type="SAM" id="Phobius"/>
    </source>
</evidence>
<evidence type="ECO:0000259" key="3">
    <source>
        <dbReference type="Pfam" id="PF16344"/>
    </source>
</evidence>
<dbReference type="InterPro" id="IPR006860">
    <property type="entry name" value="FecR"/>
</dbReference>
<dbReference type="PANTHER" id="PTHR30273">
    <property type="entry name" value="PERIPLASMIC SIGNAL SENSOR AND SIGMA FACTOR ACTIVATOR FECR-RELATED"/>
    <property type="match status" value="1"/>
</dbReference>
<dbReference type="Gene3D" id="2.60.120.1440">
    <property type="match status" value="1"/>
</dbReference>
<gene>
    <name evidence="4" type="ORF">FHS59_001423</name>
</gene>
<comment type="caution">
    <text evidence="4">The sequence shown here is derived from an EMBL/GenBank/DDBJ whole genome shotgun (WGS) entry which is preliminary data.</text>
</comment>
<dbReference type="PIRSF" id="PIRSF018266">
    <property type="entry name" value="FecR"/>
    <property type="match status" value="1"/>
</dbReference>
<dbReference type="InterPro" id="IPR012373">
    <property type="entry name" value="Ferrdict_sens_TM"/>
</dbReference>
<dbReference type="Pfam" id="PF04773">
    <property type="entry name" value="FecR"/>
    <property type="match status" value="1"/>
</dbReference>
<dbReference type="GO" id="GO:0016989">
    <property type="term" value="F:sigma factor antagonist activity"/>
    <property type="evidence" value="ECO:0007669"/>
    <property type="project" value="TreeGrafter"/>
</dbReference>
<accession>A0A841MT59</accession>
<dbReference type="PANTHER" id="PTHR30273:SF2">
    <property type="entry name" value="PROTEIN FECR"/>
    <property type="match status" value="1"/>
</dbReference>
<evidence type="ECO:0000313" key="5">
    <source>
        <dbReference type="Proteomes" id="UP000588604"/>
    </source>
</evidence>
<dbReference type="RefSeq" id="WP_246388331.1">
    <property type="nucleotide sequence ID" value="NZ_JACIJO010000001.1"/>
</dbReference>
<dbReference type="AlphaFoldDB" id="A0A841MT59"/>